<dbReference type="Pfam" id="PF08239">
    <property type="entry name" value="SH3_3"/>
    <property type="match status" value="1"/>
</dbReference>
<keyword evidence="4 7" id="KW-1133">Transmembrane helix</keyword>
<dbReference type="NCBIfam" id="TIGR04211">
    <property type="entry name" value="SH3_and_anchor"/>
    <property type="match status" value="1"/>
</dbReference>
<evidence type="ECO:0000256" key="1">
    <source>
        <dbReference type="ARBA" id="ARBA00004167"/>
    </source>
</evidence>
<evidence type="ECO:0000256" key="7">
    <source>
        <dbReference type="SAM" id="Phobius"/>
    </source>
</evidence>
<dbReference type="InterPro" id="IPR016476">
    <property type="entry name" value="SH3_dom_pro"/>
</dbReference>
<evidence type="ECO:0000256" key="3">
    <source>
        <dbReference type="ARBA" id="ARBA00022729"/>
    </source>
</evidence>
<dbReference type="EMBL" id="QYYA01000001">
    <property type="protein sequence ID" value="RJG20046.1"/>
    <property type="molecule type" value="Genomic_DNA"/>
</dbReference>
<keyword evidence="2 7" id="KW-0812">Transmembrane</keyword>
<feature type="chain" id="PRO_5019269007" evidence="8">
    <location>
        <begin position="21"/>
        <end position="220"/>
    </location>
</feature>
<evidence type="ECO:0000259" key="9">
    <source>
        <dbReference type="Pfam" id="PF08239"/>
    </source>
</evidence>
<gene>
    <name evidence="10" type="ORF">D4A39_04200</name>
</gene>
<dbReference type="RefSeq" id="WP_022985098.1">
    <property type="nucleotide sequence ID" value="NZ_CAXGPP010000034.1"/>
</dbReference>
<feature type="coiled-coil region" evidence="6">
    <location>
        <begin position="87"/>
        <end position="183"/>
    </location>
</feature>
<sequence>MLARVIAVLALVMVWGGAHASAAWVDDSIYVPIRAAANPSGRILHRGIKSGTRIEFMGFEGDWAKIRYGDIDGYIGKQYLSQSPTAAIQLERARNESEQAKAEAAKLRTQLAEIKGERDALSEQAGELKQSLNSRSDELEQLQEVASDPIRLDQANRQLNEELSLYRSELDQLKAENVMLRNNNTSQMWMTGFGIAVISMIFGFLLRSRGGRRPKSGWAN</sequence>
<dbReference type="OrthoDB" id="9790951at2"/>
<feature type="transmembrane region" description="Helical" evidence="7">
    <location>
        <begin position="188"/>
        <end position="206"/>
    </location>
</feature>
<keyword evidence="5 7" id="KW-0472">Membrane</keyword>
<dbReference type="InterPro" id="IPR003646">
    <property type="entry name" value="SH3-like_bac-type"/>
</dbReference>
<reference evidence="10 11" key="1">
    <citation type="submission" date="2018-09" db="EMBL/GenBank/DDBJ databases">
        <title>Alcanivorax profundi sp. nov., isolated from 1000 m-depth seawater of the Mariana Trench.</title>
        <authorList>
            <person name="Liu J."/>
        </authorList>
    </citation>
    <scope>NUCLEOTIDE SEQUENCE [LARGE SCALE GENOMIC DNA]</scope>
    <source>
        <strain evidence="10 11">MTEO17</strain>
    </source>
</reference>
<evidence type="ECO:0000256" key="4">
    <source>
        <dbReference type="ARBA" id="ARBA00022989"/>
    </source>
</evidence>
<feature type="signal peptide" evidence="8">
    <location>
        <begin position="1"/>
        <end position="20"/>
    </location>
</feature>
<evidence type="ECO:0000313" key="11">
    <source>
        <dbReference type="Proteomes" id="UP000283734"/>
    </source>
</evidence>
<keyword evidence="3 8" id="KW-0732">Signal</keyword>
<proteinExistence type="predicted"/>
<evidence type="ECO:0000256" key="2">
    <source>
        <dbReference type="ARBA" id="ARBA00022692"/>
    </source>
</evidence>
<feature type="domain" description="SH3b" evidence="9">
    <location>
        <begin position="31"/>
        <end position="81"/>
    </location>
</feature>
<keyword evidence="11" id="KW-1185">Reference proteome</keyword>
<evidence type="ECO:0000256" key="6">
    <source>
        <dbReference type="SAM" id="Coils"/>
    </source>
</evidence>
<evidence type="ECO:0000313" key="10">
    <source>
        <dbReference type="EMBL" id="RJG20046.1"/>
    </source>
</evidence>
<evidence type="ECO:0000256" key="5">
    <source>
        <dbReference type="ARBA" id="ARBA00023136"/>
    </source>
</evidence>
<dbReference type="Proteomes" id="UP000283734">
    <property type="component" value="Unassembled WGS sequence"/>
</dbReference>
<comment type="caution">
    <text evidence="10">The sequence shown here is derived from an EMBL/GenBank/DDBJ whole genome shotgun (WGS) entry which is preliminary data.</text>
</comment>
<keyword evidence="6" id="KW-0175">Coiled coil</keyword>
<dbReference type="Gene3D" id="2.30.30.40">
    <property type="entry name" value="SH3 Domains"/>
    <property type="match status" value="1"/>
</dbReference>
<comment type="subcellular location">
    <subcellularLocation>
        <location evidence="1">Membrane</location>
        <topology evidence="1">Single-pass membrane protein</topology>
    </subcellularLocation>
</comment>
<dbReference type="AlphaFoldDB" id="A0A418Y3C9"/>
<protein>
    <submittedName>
        <fullName evidence="10">TIGR04211 family SH3 domain-containing protein</fullName>
    </submittedName>
</protein>
<dbReference type="GO" id="GO:0016020">
    <property type="term" value="C:membrane"/>
    <property type="evidence" value="ECO:0007669"/>
    <property type="project" value="UniProtKB-SubCell"/>
</dbReference>
<evidence type="ECO:0000256" key="8">
    <source>
        <dbReference type="SAM" id="SignalP"/>
    </source>
</evidence>
<organism evidence="10 11">
    <name type="scientific">Alcanivorax profundi</name>
    <dbReference type="NCBI Taxonomy" id="2338368"/>
    <lineage>
        <taxon>Bacteria</taxon>
        <taxon>Pseudomonadati</taxon>
        <taxon>Pseudomonadota</taxon>
        <taxon>Gammaproteobacteria</taxon>
        <taxon>Oceanospirillales</taxon>
        <taxon>Alcanivoracaceae</taxon>
        <taxon>Alcanivorax</taxon>
    </lineage>
</organism>
<accession>A0A418Y3C9</accession>
<name>A0A418Y3C9_9GAMM</name>